<dbReference type="Proteomes" id="UP000073492">
    <property type="component" value="Unassembled WGS sequence"/>
</dbReference>
<organism evidence="2 3">
    <name type="scientific">Pseudocercospora musae</name>
    <dbReference type="NCBI Taxonomy" id="113226"/>
    <lineage>
        <taxon>Eukaryota</taxon>
        <taxon>Fungi</taxon>
        <taxon>Dikarya</taxon>
        <taxon>Ascomycota</taxon>
        <taxon>Pezizomycotina</taxon>
        <taxon>Dothideomycetes</taxon>
        <taxon>Dothideomycetidae</taxon>
        <taxon>Mycosphaerellales</taxon>
        <taxon>Mycosphaerellaceae</taxon>
        <taxon>Pseudocercospora</taxon>
    </lineage>
</organism>
<feature type="transmembrane region" description="Helical" evidence="1">
    <location>
        <begin position="68"/>
        <end position="91"/>
    </location>
</feature>
<protein>
    <submittedName>
        <fullName evidence="2">Uncharacterized protein</fullName>
    </submittedName>
</protein>
<evidence type="ECO:0000256" key="1">
    <source>
        <dbReference type="SAM" id="Phobius"/>
    </source>
</evidence>
<evidence type="ECO:0000313" key="3">
    <source>
        <dbReference type="Proteomes" id="UP000073492"/>
    </source>
</evidence>
<proteinExistence type="predicted"/>
<accession>A0A139I366</accession>
<reference evidence="2 3" key="1">
    <citation type="submission" date="2015-07" db="EMBL/GenBank/DDBJ databases">
        <title>Comparative genomics of the Sigatoka disease complex on banana suggests a link between parallel evolutionary changes in Pseudocercospora fijiensis and Pseudocercospora eumusae and increased virulence on the banana host.</title>
        <authorList>
            <person name="Chang T.-C."/>
            <person name="Salvucci A."/>
            <person name="Crous P.W."/>
            <person name="Stergiopoulos I."/>
        </authorList>
    </citation>
    <scope>NUCLEOTIDE SEQUENCE [LARGE SCALE GENOMIC DNA]</scope>
    <source>
        <strain evidence="2 3">CBS 116634</strain>
    </source>
</reference>
<keyword evidence="1" id="KW-1133">Transmembrane helix</keyword>
<dbReference type="OrthoDB" id="5427664at2759"/>
<dbReference type="EMBL" id="LFZO01000370">
    <property type="protein sequence ID" value="KXT09127.1"/>
    <property type="molecule type" value="Genomic_DNA"/>
</dbReference>
<keyword evidence="1" id="KW-0472">Membrane</keyword>
<evidence type="ECO:0000313" key="2">
    <source>
        <dbReference type="EMBL" id="KXT09127.1"/>
    </source>
</evidence>
<sequence>MSIDDRMPPIAACTLGTVSVSWNYHQGIPTVTYEAAHVTNLTGPVDNSCVNCWRCGGNLRSNNDVSGVGVAAAFLAAAWASFALLACAYWIGVLPPAQLRSADRIYFFGNSRRYHLAWRNTIERVALIISDQKLVTGLGMLIAGFYEA</sequence>
<name>A0A139I366_9PEZI</name>
<dbReference type="STRING" id="113226.A0A139I366"/>
<keyword evidence="3" id="KW-1185">Reference proteome</keyword>
<comment type="caution">
    <text evidence="2">The sequence shown here is derived from an EMBL/GenBank/DDBJ whole genome shotgun (WGS) entry which is preliminary data.</text>
</comment>
<keyword evidence="1" id="KW-0812">Transmembrane</keyword>
<dbReference type="AlphaFoldDB" id="A0A139I366"/>
<gene>
    <name evidence="2" type="ORF">AC579_394</name>
</gene>